<gene>
    <name evidence="3" type="ORF">OG579_20920</name>
</gene>
<dbReference type="SUPFAM" id="SSF53474">
    <property type="entry name" value="alpha/beta-Hydrolases"/>
    <property type="match status" value="1"/>
</dbReference>
<dbReference type="PANTHER" id="PTHR43194:SF2">
    <property type="entry name" value="PEROXISOMAL MEMBRANE PROTEIN LPX1"/>
    <property type="match status" value="1"/>
</dbReference>
<dbReference type="EMBL" id="CP108021">
    <property type="protein sequence ID" value="WUM20115.1"/>
    <property type="molecule type" value="Genomic_DNA"/>
</dbReference>
<dbReference type="AlphaFoldDB" id="A0AAU4K234"/>
<evidence type="ECO:0000313" key="4">
    <source>
        <dbReference type="Proteomes" id="UP001432128"/>
    </source>
</evidence>
<dbReference type="PANTHER" id="PTHR43194">
    <property type="entry name" value="HYDROLASE ALPHA/BETA FOLD FAMILY"/>
    <property type="match status" value="1"/>
</dbReference>
<keyword evidence="1" id="KW-0472">Membrane</keyword>
<feature type="transmembrane region" description="Helical" evidence="1">
    <location>
        <begin position="12"/>
        <end position="31"/>
    </location>
</feature>
<feature type="domain" description="AB hydrolase-1" evidence="2">
    <location>
        <begin position="83"/>
        <end position="339"/>
    </location>
</feature>
<dbReference type="InterPro" id="IPR000073">
    <property type="entry name" value="AB_hydrolase_1"/>
</dbReference>
<name>A0AAU4K234_9NOCA</name>
<accession>A0AAU4K234</accession>
<evidence type="ECO:0000313" key="3">
    <source>
        <dbReference type="EMBL" id="WUM20115.1"/>
    </source>
</evidence>
<dbReference type="InterPro" id="IPR029058">
    <property type="entry name" value="AB_hydrolase_fold"/>
</dbReference>
<dbReference type="InterPro" id="IPR050228">
    <property type="entry name" value="Carboxylesterase_BioH"/>
</dbReference>
<organism evidence="3 4">
    <name type="scientific">Williamsia herbipolensis</name>
    <dbReference type="NCBI Taxonomy" id="1603258"/>
    <lineage>
        <taxon>Bacteria</taxon>
        <taxon>Bacillati</taxon>
        <taxon>Actinomycetota</taxon>
        <taxon>Actinomycetes</taxon>
        <taxon>Mycobacteriales</taxon>
        <taxon>Nocardiaceae</taxon>
        <taxon>Williamsia</taxon>
    </lineage>
</organism>
<protein>
    <submittedName>
        <fullName evidence="3">Alpha/beta hydrolase</fullName>
    </submittedName>
</protein>
<proteinExistence type="predicted"/>
<keyword evidence="3" id="KW-0378">Hydrolase</keyword>
<reference evidence="3 4" key="1">
    <citation type="submission" date="2022-10" db="EMBL/GenBank/DDBJ databases">
        <title>The complete genomes of actinobacterial strains from the NBC collection.</title>
        <authorList>
            <person name="Joergensen T.S."/>
            <person name="Alvarez Arevalo M."/>
            <person name="Sterndorff E.B."/>
            <person name="Faurdal D."/>
            <person name="Vuksanovic O."/>
            <person name="Mourched A.-S."/>
            <person name="Charusanti P."/>
            <person name="Shaw S."/>
            <person name="Blin K."/>
            <person name="Weber T."/>
        </authorList>
    </citation>
    <scope>NUCLEOTIDE SEQUENCE [LARGE SCALE GENOMIC DNA]</scope>
    <source>
        <strain evidence="3 4">NBC_00319</strain>
    </source>
</reference>
<dbReference type="Gene3D" id="3.40.50.1820">
    <property type="entry name" value="alpha/beta hydrolase"/>
    <property type="match status" value="1"/>
</dbReference>
<keyword evidence="1" id="KW-1133">Transmembrane helix</keyword>
<dbReference type="KEGG" id="whr:OG579_20920"/>
<dbReference type="RefSeq" id="WP_328857519.1">
    <property type="nucleotide sequence ID" value="NZ_CP108021.1"/>
</dbReference>
<sequence length="351" mass="36915">MSGDQRPQRLGILAGVAGVAALGAVTIGGVARNLTRRPSGRADPNAEENFRTIYSDRASIVTADDGVPLAVREVGPPDAPVTVVFSHGFTMRLSSWHFQRRRLEEVWGDRVRLVFFDHRGHGKSGAAPAHTATIAQLGADIATVIRAVVPDGPVVLVGHSMGAMAIMGLATRRPELFGDKIIGVGLIATAAKGITEAGLGQGLQNPLIDAFRYSVRTAPRAVQAGRGVTRVIMSPMFTAAAFGSTFHSPATSAFVSAMIQSTPIDTVVNFLRSLESHDETGALPVLARIPTVVACGYEDKLTPLPNSVDLHAALPGSELVGVPDCGHLVLLERPAVVTDAIERLVQRSVAP</sequence>
<keyword evidence="4" id="KW-1185">Reference proteome</keyword>
<dbReference type="Proteomes" id="UP001432128">
    <property type="component" value="Chromosome"/>
</dbReference>
<dbReference type="GO" id="GO:0016787">
    <property type="term" value="F:hydrolase activity"/>
    <property type="evidence" value="ECO:0007669"/>
    <property type="project" value="UniProtKB-KW"/>
</dbReference>
<evidence type="ECO:0000259" key="2">
    <source>
        <dbReference type="Pfam" id="PF12697"/>
    </source>
</evidence>
<evidence type="ECO:0000256" key="1">
    <source>
        <dbReference type="SAM" id="Phobius"/>
    </source>
</evidence>
<keyword evidence="1" id="KW-0812">Transmembrane</keyword>
<dbReference type="Pfam" id="PF12697">
    <property type="entry name" value="Abhydrolase_6"/>
    <property type="match status" value="1"/>
</dbReference>